<accession>A0A0M2RDI9</accession>
<keyword evidence="3" id="KW-1003">Cell membrane</keyword>
<evidence type="ECO:0000256" key="1">
    <source>
        <dbReference type="ARBA" id="ARBA00004651"/>
    </source>
</evidence>
<dbReference type="InterPro" id="IPR014047">
    <property type="entry name" value="Chr_Tranpt_l_chain"/>
</dbReference>
<proteinExistence type="inferred from homology"/>
<dbReference type="PANTHER" id="PTHR33567">
    <property type="entry name" value="CHROMATE ION TRANSPORTER (EUROFUNG)"/>
    <property type="match status" value="1"/>
</dbReference>
<feature type="transmembrane region" description="Helical" evidence="8">
    <location>
        <begin position="100"/>
        <end position="124"/>
    </location>
</feature>
<keyword evidence="4 8" id="KW-0812">Transmembrane</keyword>
<evidence type="ECO:0000256" key="5">
    <source>
        <dbReference type="ARBA" id="ARBA00022989"/>
    </source>
</evidence>
<dbReference type="GO" id="GO:0015109">
    <property type="term" value="F:chromate transmembrane transporter activity"/>
    <property type="evidence" value="ECO:0007669"/>
    <property type="project" value="InterPro"/>
</dbReference>
<reference evidence="9 10" key="1">
    <citation type="submission" date="2015-03" db="EMBL/GenBank/DDBJ databases">
        <title>Genome sequence of Kiloniella sp. P1-1, isolated from the gut microflora of Pacific white shrimp, Penaeus vannamei.</title>
        <authorList>
            <person name="Shao Z."/>
            <person name="Wang L."/>
            <person name="Li X."/>
        </authorList>
    </citation>
    <scope>NUCLEOTIDE SEQUENCE [LARGE SCALE GENOMIC DNA]</scope>
    <source>
        <strain evidence="9 10">P1-1</strain>
    </source>
</reference>
<dbReference type="RefSeq" id="WP_046503372.1">
    <property type="nucleotide sequence ID" value="NZ_LANI01000002.1"/>
</dbReference>
<dbReference type="STRING" id="1549748.WH95_03565"/>
<keyword evidence="10" id="KW-1185">Reference proteome</keyword>
<dbReference type="AlphaFoldDB" id="A0A0M2RDI9"/>
<evidence type="ECO:0000313" key="10">
    <source>
        <dbReference type="Proteomes" id="UP000034491"/>
    </source>
</evidence>
<feature type="transmembrane region" description="Helical" evidence="8">
    <location>
        <begin position="214"/>
        <end position="233"/>
    </location>
</feature>
<organism evidence="9 10">
    <name type="scientific">Kiloniella litopenaei</name>
    <dbReference type="NCBI Taxonomy" id="1549748"/>
    <lineage>
        <taxon>Bacteria</taxon>
        <taxon>Pseudomonadati</taxon>
        <taxon>Pseudomonadota</taxon>
        <taxon>Alphaproteobacteria</taxon>
        <taxon>Rhodospirillales</taxon>
        <taxon>Kiloniellaceae</taxon>
        <taxon>Kiloniella</taxon>
    </lineage>
</organism>
<feature type="transmembrane region" description="Helical" evidence="8">
    <location>
        <begin position="401"/>
        <end position="418"/>
    </location>
</feature>
<evidence type="ECO:0000256" key="3">
    <source>
        <dbReference type="ARBA" id="ARBA00022475"/>
    </source>
</evidence>
<feature type="region of interest" description="Disordered" evidence="7">
    <location>
        <begin position="1"/>
        <end position="22"/>
    </location>
</feature>
<dbReference type="PATRIC" id="fig|1549748.8.peg.1319"/>
<keyword evidence="5 8" id="KW-1133">Transmembrane helix</keyword>
<dbReference type="Proteomes" id="UP000034491">
    <property type="component" value="Unassembled WGS sequence"/>
</dbReference>
<dbReference type="OrthoDB" id="8969999at2"/>
<feature type="transmembrane region" description="Helical" evidence="8">
    <location>
        <begin position="356"/>
        <end position="381"/>
    </location>
</feature>
<name>A0A0M2RDI9_9PROT</name>
<sequence>MSEESLTSPKASLPDRGPTTSSSPTIRELFHVWLKIGLLSFGGPTAQIALMHRMIVEERSWLSERQYLNALSFCMLLPGPEAMQLATYTGWRLHGFLGGLLAGLLFVIPGALVVLALATIYAFFGDVPLVNALFLGVKACVLIVVIEALHRVALKVLHLPEYWFIAGLAFIGIFFLNLPFPMIIVVAALFGFLRNNADTTVPEETKKRTRNLKQTLGTIALWLIIWATPLVLLNTFAPQSILNDIGIFFSKLAVVTFGGAYAVLAYMSQDVVIHFGWLTAGEMMDGLGLAETTPGPLILVTEFVGFIAAFREDGLALGLLGALVTLWATFAPCFLWIFVGAPYIDWIGTQPRLRSALSGITAAVVGVILNLSIWFGLHVFFSKVQAKPYGPVTVWVPDFHTLDWRVILLSSVCGFLILKLHWSLTRVLMISAFSGAGLVWTGL</sequence>
<evidence type="ECO:0000256" key="7">
    <source>
        <dbReference type="SAM" id="MobiDB-lite"/>
    </source>
</evidence>
<protein>
    <submittedName>
        <fullName evidence="9">Chromate transporter</fullName>
    </submittedName>
</protein>
<keyword evidence="6 8" id="KW-0472">Membrane</keyword>
<dbReference type="Pfam" id="PF02417">
    <property type="entry name" value="Chromate_transp"/>
    <property type="match status" value="2"/>
</dbReference>
<evidence type="ECO:0000256" key="4">
    <source>
        <dbReference type="ARBA" id="ARBA00022692"/>
    </source>
</evidence>
<feature type="transmembrane region" description="Helical" evidence="8">
    <location>
        <begin position="245"/>
        <end position="266"/>
    </location>
</feature>
<feature type="transmembrane region" description="Helical" evidence="8">
    <location>
        <begin position="287"/>
        <end position="310"/>
    </location>
</feature>
<gene>
    <name evidence="9" type="ORF">WH95_03565</name>
</gene>
<dbReference type="InterPro" id="IPR003370">
    <property type="entry name" value="Chromate_transpt"/>
</dbReference>
<evidence type="ECO:0000313" key="9">
    <source>
        <dbReference type="EMBL" id="KKJ78524.1"/>
    </source>
</evidence>
<dbReference type="EMBL" id="LANI01000002">
    <property type="protein sequence ID" value="KKJ78524.1"/>
    <property type="molecule type" value="Genomic_DNA"/>
</dbReference>
<comment type="similarity">
    <text evidence="2">Belongs to the chromate ion transporter (CHR) (TC 2.A.51) family.</text>
</comment>
<evidence type="ECO:0000256" key="6">
    <source>
        <dbReference type="ARBA" id="ARBA00023136"/>
    </source>
</evidence>
<feature type="transmembrane region" description="Helical" evidence="8">
    <location>
        <begin position="131"/>
        <end position="150"/>
    </location>
</feature>
<evidence type="ECO:0000256" key="8">
    <source>
        <dbReference type="SAM" id="Phobius"/>
    </source>
</evidence>
<comment type="caution">
    <text evidence="9">The sequence shown here is derived from an EMBL/GenBank/DDBJ whole genome shotgun (WGS) entry which is preliminary data.</text>
</comment>
<evidence type="ECO:0000256" key="2">
    <source>
        <dbReference type="ARBA" id="ARBA00005262"/>
    </source>
</evidence>
<feature type="compositionally biased region" description="Polar residues" evidence="7">
    <location>
        <begin position="1"/>
        <end position="10"/>
    </location>
</feature>
<comment type="subcellular location">
    <subcellularLocation>
        <location evidence="1">Cell membrane</location>
        <topology evidence="1">Multi-pass membrane protein</topology>
    </subcellularLocation>
</comment>
<dbReference type="PIRSF" id="PIRSF004810">
    <property type="entry name" value="ChrA"/>
    <property type="match status" value="1"/>
</dbReference>
<feature type="transmembrane region" description="Helical" evidence="8">
    <location>
        <begin position="162"/>
        <end position="193"/>
    </location>
</feature>
<dbReference type="NCBIfam" id="TIGR00937">
    <property type="entry name" value="2A51"/>
    <property type="match status" value="1"/>
</dbReference>
<dbReference type="GO" id="GO:0005886">
    <property type="term" value="C:plasma membrane"/>
    <property type="evidence" value="ECO:0007669"/>
    <property type="project" value="UniProtKB-SubCell"/>
</dbReference>
<dbReference type="PANTHER" id="PTHR33567:SF3">
    <property type="entry name" value="CHROMATE ION TRANSPORTER (EUROFUNG)"/>
    <property type="match status" value="1"/>
</dbReference>
<feature type="transmembrane region" description="Helical" evidence="8">
    <location>
        <begin position="316"/>
        <end position="344"/>
    </location>
</feature>